<dbReference type="SUPFAM" id="SSF47616">
    <property type="entry name" value="GST C-terminal domain-like"/>
    <property type="match status" value="1"/>
</dbReference>
<dbReference type="PROSITE" id="PS50404">
    <property type="entry name" value="GST_NTER"/>
    <property type="match status" value="1"/>
</dbReference>
<evidence type="ECO:0000259" key="1">
    <source>
        <dbReference type="PROSITE" id="PS50404"/>
    </source>
</evidence>
<organism evidence="3 4">
    <name type="scientific">Tropicimonas aquimaris</name>
    <dbReference type="NCBI Taxonomy" id="914152"/>
    <lineage>
        <taxon>Bacteria</taxon>
        <taxon>Pseudomonadati</taxon>
        <taxon>Pseudomonadota</taxon>
        <taxon>Alphaproteobacteria</taxon>
        <taxon>Rhodobacterales</taxon>
        <taxon>Roseobacteraceae</taxon>
        <taxon>Tropicimonas</taxon>
    </lineage>
</organism>
<dbReference type="InterPro" id="IPR036282">
    <property type="entry name" value="Glutathione-S-Trfase_C_sf"/>
</dbReference>
<dbReference type="InterPro" id="IPR036249">
    <property type="entry name" value="Thioredoxin-like_sf"/>
</dbReference>
<dbReference type="InterPro" id="IPR040079">
    <property type="entry name" value="Glutathione_S-Trfase"/>
</dbReference>
<dbReference type="RefSeq" id="WP_386073779.1">
    <property type="nucleotide sequence ID" value="NZ_JBHTJT010000008.1"/>
</dbReference>
<dbReference type="Gene3D" id="3.40.30.10">
    <property type="entry name" value="Glutaredoxin"/>
    <property type="match status" value="1"/>
</dbReference>
<dbReference type="SUPFAM" id="SSF52833">
    <property type="entry name" value="Thioredoxin-like"/>
    <property type="match status" value="1"/>
</dbReference>
<proteinExistence type="predicted"/>
<dbReference type="PROSITE" id="PS50405">
    <property type="entry name" value="GST_CTER"/>
    <property type="match status" value="1"/>
</dbReference>
<dbReference type="EMBL" id="JBHTJT010000008">
    <property type="protein sequence ID" value="MFD0979441.1"/>
    <property type="molecule type" value="Genomic_DNA"/>
</dbReference>
<dbReference type="CDD" id="cd00570">
    <property type="entry name" value="GST_N_family"/>
    <property type="match status" value="1"/>
</dbReference>
<gene>
    <name evidence="3" type="ORF">ACFQ2S_07200</name>
</gene>
<dbReference type="Pfam" id="PF13417">
    <property type="entry name" value="GST_N_3"/>
    <property type="match status" value="1"/>
</dbReference>
<dbReference type="SFLD" id="SFLDS00019">
    <property type="entry name" value="Glutathione_Transferase_(cytos"/>
    <property type="match status" value="1"/>
</dbReference>
<feature type="domain" description="GST N-terminal" evidence="1">
    <location>
        <begin position="15"/>
        <end position="96"/>
    </location>
</feature>
<comment type="caution">
    <text evidence="3">The sequence shown here is derived from an EMBL/GenBank/DDBJ whole genome shotgun (WGS) entry which is preliminary data.</text>
</comment>
<evidence type="ECO:0000313" key="4">
    <source>
        <dbReference type="Proteomes" id="UP001597108"/>
    </source>
</evidence>
<sequence>MPEIEPKDRSLKALKGLHLWHAPMSSCSQRVRIVIEETGRAWESHPIDLEKDEHATEAYQAIHPKGLVPALVDDGRLMIESIDIIQHVAGEGSELLENAEADLLERANAAQADLKLLTFEFLFRAGPPPSKEQVAAFEDGHRNTWLKQFRRDFAEGFGRERIDAAVRRTAEGFRHLDALLADGRPFLSGETFSLSDVAWMPNVHRFALMGWPFEQTPRLQDWFDRVSRRPSYGAALLSWQNEDVAGMFAEYTRTWRAEGTDIRTFGGLQS</sequence>
<dbReference type="InterPro" id="IPR010987">
    <property type="entry name" value="Glutathione-S-Trfase_C-like"/>
</dbReference>
<evidence type="ECO:0000259" key="2">
    <source>
        <dbReference type="PROSITE" id="PS50405"/>
    </source>
</evidence>
<evidence type="ECO:0000313" key="3">
    <source>
        <dbReference type="EMBL" id="MFD0979441.1"/>
    </source>
</evidence>
<feature type="domain" description="GST C-terminal" evidence="2">
    <location>
        <begin position="127"/>
        <end position="247"/>
    </location>
</feature>
<name>A0ABW3INB9_9RHOB</name>
<protein>
    <submittedName>
        <fullName evidence="3">Glutathione S-transferase family protein</fullName>
    </submittedName>
</protein>
<dbReference type="Proteomes" id="UP001597108">
    <property type="component" value="Unassembled WGS sequence"/>
</dbReference>
<dbReference type="SFLD" id="SFLDG00358">
    <property type="entry name" value="Main_(cytGST)"/>
    <property type="match status" value="1"/>
</dbReference>
<dbReference type="InterPro" id="IPR004045">
    <property type="entry name" value="Glutathione_S-Trfase_N"/>
</dbReference>
<dbReference type="PANTHER" id="PTHR44051">
    <property type="entry name" value="GLUTATHIONE S-TRANSFERASE-RELATED"/>
    <property type="match status" value="1"/>
</dbReference>
<dbReference type="PANTHER" id="PTHR44051:SF8">
    <property type="entry name" value="GLUTATHIONE S-TRANSFERASE GSTA"/>
    <property type="match status" value="1"/>
</dbReference>
<reference evidence="4" key="1">
    <citation type="journal article" date="2019" name="Int. J. Syst. Evol. Microbiol.">
        <title>The Global Catalogue of Microorganisms (GCM) 10K type strain sequencing project: providing services to taxonomists for standard genome sequencing and annotation.</title>
        <authorList>
            <consortium name="The Broad Institute Genomics Platform"/>
            <consortium name="The Broad Institute Genome Sequencing Center for Infectious Disease"/>
            <person name="Wu L."/>
            <person name="Ma J."/>
        </authorList>
    </citation>
    <scope>NUCLEOTIDE SEQUENCE [LARGE SCALE GENOMIC DNA]</scope>
    <source>
        <strain evidence="4">CCUG 60524</strain>
    </source>
</reference>
<accession>A0ABW3INB9</accession>
<keyword evidence="4" id="KW-1185">Reference proteome</keyword>
<dbReference type="Gene3D" id="1.20.1050.10">
    <property type="match status" value="1"/>
</dbReference>
<dbReference type="Pfam" id="PF13410">
    <property type="entry name" value="GST_C_2"/>
    <property type="match status" value="1"/>
</dbReference>